<feature type="region of interest" description="Disordered" evidence="1">
    <location>
        <begin position="496"/>
        <end position="522"/>
    </location>
</feature>
<dbReference type="Proteomes" id="UP000722791">
    <property type="component" value="Unassembled WGS sequence"/>
</dbReference>
<accession>A0A8J4CFK0</accession>
<dbReference type="EMBL" id="BNCP01000022">
    <property type="protein sequence ID" value="GIL82024.1"/>
    <property type="molecule type" value="Genomic_DNA"/>
</dbReference>
<feature type="compositionally biased region" description="Low complexity" evidence="1">
    <location>
        <begin position="283"/>
        <end position="293"/>
    </location>
</feature>
<sequence length="1157" mass="121226">MESLPVDPSALTFTEKKTLFSSISSADHGTPQVGRLPHNTSLALSSFRHQLEYQYPKYLTASAANRVRLASAKLFGEAAAPGTRAAAFGRLDRQQSHKLILEVATQTESFSPAATVAAQHSNPPDSPDAVALLWLPGTSAQTPAEANNDQANSAAMKDTGIMASGWTGGRDQSAGSHTLPGLVADLLSQFVADCAEKGISVDPRVSEALRAAQLSGEDLITLPAVAIGKNGDVGVDDDAATQQNFTAPSQTALSIDQSSRSCSAQDDSAAACCTSPSDSEARTGTASATSSGVGVGSVTAAMVSRARDHQVDSLESSKESICITALQEQVRQLRLQLQQHALAQYDANRTLGAALRRSLFNVQDVIASAAMATAAPPSRSKSGCGVPVGPPAAPGAAAAATSDIGLMQQLWVEQRRRTELSGMCSRLERQCQGLLSYISLLSGNGCASVVGNAAASAMQQKPATAPPCMERVRVRLVLLPAQGAWKAWAAGREGAEGCKRQEDQVDREESDDDGLDGTNVARGEPPVRVKVQLVVRRTSALAVPALARNSSEHPALCRWAASGLSLSPYHILKTATLQPIAEAPCADAAATGVREIMAPQQQRISAMGLMKSAADAAAASGFRSRQTQPHVAGWNGAPHRGHETQADTALSAAVRQLVAAVEDQTAAAVPVAATGSNVARLAVSPVSQSILDGLRGVLRQLRYGSDGGAAPGMTTESGVCAAQPTSPRRNSNGELQLQQLMREEALPQGDAAAAAAAAPFKPERLIAASATALAQALPLQQTETVEAAVGESLSEDGVLSGFWARRAKSAPVSAFAFTDTGGDQIPYNDDNDFYEVGSEQTALEDSPVCGGGNRRMHERLTTPPCSPRTSRCTPFASMDEDDLHGEGSGLGPCSAATATVTGGDGSGSGSGCYFDAEYGSRGDWYGDEESYLDLEDVDELAVAAAVNGPAALLSAVRVLREQLLQAHLEIVKLSTQLVAVSHQREGLRAQASQRDAALQLVAINEGDALLEAERLRAQLASERAARARLSAQYDDLRTMLSLGVRDGPLGAHNPYDHPYHSHNHSHHSGSLQRLSHGHYHGLNQNLSHQACDVQQLQQLLLQHQEHQNQRGTLPPRHRSAPRHRPTGAFSARAACDTGAVVGSQSGPTMASVLLSSR</sequence>
<dbReference type="Proteomes" id="UP000747110">
    <property type="component" value="Unassembled WGS sequence"/>
</dbReference>
<proteinExistence type="predicted"/>
<reference evidence="2" key="1">
    <citation type="journal article" date="2021" name="Proc. Natl. Acad. Sci. U.S.A.">
        <title>Three genomes in the algal genus Volvox reveal the fate of a haploid sex-determining region after a transition to homothallism.</title>
        <authorList>
            <person name="Yamamoto K."/>
            <person name="Hamaji T."/>
            <person name="Kawai-Toyooka H."/>
            <person name="Matsuzaki R."/>
            <person name="Takahashi F."/>
            <person name="Nishimura Y."/>
            <person name="Kawachi M."/>
            <person name="Noguchi H."/>
            <person name="Minakuchi Y."/>
            <person name="Umen J.G."/>
            <person name="Toyoda A."/>
            <person name="Nozaki H."/>
        </authorList>
    </citation>
    <scope>NUCLEOTIDE SEQUENCE</scope>
    <source>
        <strain evidence="3">NIES-3785</strain>
        <strain evidence="2">NIES-3786</strain>
    </source>
</reference>
<feature type="region of interest" description="Disordered" evidence="1">
    <location>
        <begin position="708"/>
        <end position="731"/>
    </location>
</feature>
<dbReference type="EMBL" id="BNCQ01000002">
    <property type="protein sequence ID" value="GIL95577.1"/>
    <property type="molecule type" value="Genomic_DNA"/>
</dbReference>
<feature type="compositionally biased region" description="Acidic residues" evidence="1">
    <location>
        <begin position="505"/>
        <end position="515"/>
    </location>
</feature>
<organism evidence="2 4">
    <name type="scientific">Volvox reticuliferus</name>
    <dbReference type="NCBI Taxonomy" id="1737510"/>
    <lineage>
        <taxon>Eukaryota</taxon>
        <taxon>Viridiplantae</taxon>
        <taxon>Chlorophyta</taxon>
        <taxon>core chlorophytes</taxon>
        <taxon>Chlorophyceae</taxon>
        <taxon>CS clade</taxon>
        <taxon>Chlamydomonadales</taxon>
        <taxon>Volvocaceae</taxon>
        <taxon>Volvox</taxon>
    </lineage>
</organism>
<dbReference type="AlphaFoldDB" id="A0A8J4CFK0"/>
<gene>
    <name evidence="2" type="ORF">Vretifemale_10974</name>
    <name evidence="3" type="ORF">Vretimale_1533</name>
</gene>
<feature type="compositionally biased region" description="Basic residues" evidence="1">
    <location>
        <begin position="1115"/>
        <end position="1125"/>
    </location>
</feature>
<dbReference type="OrthoDB" id="553282at2759"/>
<evidence type="ECO:0000313" key="3">
    <source>
        <dbReference type="EMBL" id="GIL95577.1"/>
    </source>
</evidence>
<keyword evidence="4" id="KW-1185">Reference proteome</keyword>
<feature type="region of interest" description="Disordered" evidence="1">
    <location>
        <begin position="272"/>
        <end position="293"/>
    </location>
</feature>
<name>A0A8J4CFK0_9CHLO</name>
<evidence type="ECO:0000256" key="1">
    <source>
        <dbReference type="SAM" id="MobiDB-lite"/>
    </source>
</evidence>
<feature type="region of interest" description="Disordered" evidence="1">
    <location>
        <begin position="1105"/>
        <end position="1125"/>
    </location>
</feature>
<evidence type="ECO:0000313" key="2">
    <source>
        <dbReference type="EMBL" id="GIL82024.1"/>
    </source>
</evidence>
<protein>
    <submittedName>
        <fullName evidence="2">Uncharacterized protein</fullName>
    </submittedName>
</protein>
<evidence type="ECO:0000313" key="4">
    <source>
        <dbReference type="Proteomes" id="UP000747110"/>
    </source>
</evidence>
<comment type="caution">
    <text evidence="2">The sequence shown here is derived from an EMBL/GenBank/DDBJ whole genome shotgun (WGS) entry which is preliminary data.</text>
</comment>